<feature type="domain" description="HTH araC/xylS-type" evidence="5">
    <location>
        <begin position="372"/>
        <end position="470"/>
    </location>
</feature>
<evidence type="ECO:0000256" key="1">
    <source>
        <dbReference type="ARBA" id="ARBA00023015"/>
    </source>
</evidence>
<dbReference type="PROSITE" id="PS50110">
    <property type="entry name" value="RESPONSE_REGULATORY"/>
    <property type="match status" value="1"/>
</dbReference>
<dbReference type="CDD" id="cd17536">
    <property type="entry name" value="REC_YesN-like"/>
    <property type="match status" value="1"/>
</dbReference>
<protein>
    <recommendedName>
        <fullName evidence="9">Two-component system, response regulator YesN</fullName>
    </recommendedName>
</protein>
<proteinExistence type="predicted"/>
<dbReference type="InterPro" id="IPR041522">
    <property type="entry name" value="CdaR_GGDEF"/>
</dbReference>
<dbReference type="InterPro" id="IPR018062">
    <property type="entry name" value="HTH_AraC-typ_CS"/>
</dbReference>
<dbReference type="SMART" id="SM00448">
    <property type="entry name" value="REC"/>
    <property type="match status" value="1"/>
</dbReference>
<dbReference type="InterPro" id="IPR018060">
    <property type="entry name" value="HTH_AraC"/>
</dbReference>
<keyword evidence="4" id="KW-0597">Phosphoprotein</keyword>
<dbReference type="Pfam" id="PF00072">
    <property type="entry name" value="Response_reg"/>
    <property type="match status" value="1"/>
</dbReference>
<keyword evidence="1" id="KW-0805">Transcription regulation</keyword>
<evidence type="ECO:0000259" key="5">
    <source>
        <dbReference type="PROSITE" id="PS01124"/>
    </source>
</evidence>
<dbReference type="SUPFAM" id="SSF52172">
    <property type="entry name" value="CheY-like"/>
    <property type="match status" value="1"/>
</dbReference>
<dbReference type="InterPro" id="IPR011006">
    <property type="entry name" value="CheY-like_superfamily"/>
</dbReference>
<dbReference type="EMBL" id="BAAADO010000002">
    <property type="protein sequence ID" value="GAA0485032.1"/>
    <property type="molecule type" value="Genomic_DNA"/>
</dbReference>
<feature type="domain" description="Response regulatory" evidence="6">
    <location>
        <begin position="2"/>
        <end position="118"/>
    </location>
</feature>
<dbReference type="InterPro" id="IPR009057">
    <property type="entry name" value="Homeodomain-like_sf"/>
</dbReference>
<dbReference type="Proteomes" id="UP001500880">
    <property type="component" value="Unassembled WGS sequence"/>
</dbReference>
<dbReference type="SMART" id="SM00342">
    <property type="entry name" value="HTH_ARAC"/>
    <property type="match status" value="1"/>
</dbReference>
<evidence type="ECO:0000259" key="6">
    <source>
        <dbReference type="PROSITE" id="PS50110"/>
    </source>
</evidence>
<dbReference type="SUPFAM" id="SSF46689">
    <property type="entry name" value="Homeodomain-like"/>
    <property type="match status" value="2"/>
</dbReference>
<accession>A0ABP3KQN4</accession>
<gene>
    <name evidence="7" type="ORF">GCM10008986_07850</name>
</gene>
<evidence type="ECO:0000313" key="7">
    <source>
        <dbReference type="EMBL" id="GAA0485032.1"/>
    </source>
</evidence>
<reference evidence="8" key="1">
    <citation type="journal article" date="2019" name="Int. J. Syst. Evol. Microbiol.">
        <title>The Global Catalogue of Microorganisms (GCM) 10K type strain sequencing project: providing services to taxonomists for standard genome sequencing and annotation.</title>
        <authorList>
            <consortium name="The Broad Institute Genomics Platform"/>
            <consortium name="The Broad Institute Genome Sequencing Center for Infectious Disease"/>
            <person name="Wu L."/>
            <person name="Ma J."/>
        </authorList>
    </citation>
    <scope>NUCLEOTIDE SEQUENCE [LARGE SCALE GENOMIC DNA]</scope>
    <source>
        <strain evidence="8">JCM 12389</strain>
    </source>
</reference>
<dbReference type="RefSeq" id="WP_343837852.1">
    <property type="nucleotide sequence ID" value="NZ_BAAADO010000002.1"/>
</dbReference>
<dbReference type="Pfam" id="PF17853">
    <property type="entry name" value="GGDEF_2"/>
    <property type="match status" value="1"/>
</dbReference>
<organism evidence="7 8">
    <name type="scientific">Salinibacillus aidingensis</name>
    <dbReference type="NCBI Taxonomy" id="237684"/>
    <lineage>
        <taxon>Bacteria</taxon>
        <taxon>Bacillati</taxon>
        <taxon>Bacillota</taxon>
        <taxon>Bacilli</taxon>
        <taxon>Bacillales</taxon>
        <taxon>Bacillaceae</taxon>
        <taxon>Salinibacillus</taxon>
    </lineage>
</organism>
<dbReference type="PROSITE" id="PS01124">
    <property type="entry name" value="HTH_ARAC_FAMILY_2"/>
    <property type="match status" value="1"/>
</dbReference>
<dbReference type="Pfam" id="PF12833">
    <property type="entry name" value="HTH_18"/>
    <property type="match status" value="1"/>
</dbReference>
<dbReference type="InterPro" id="IPR001789">
    <property type="entry name" value="Sig_transdc_resp-reg_receiver"/>
</dbReference>
<evidence type="ECO:0000256" key="4">
    <source>
        <dbReference type="PROSITE-ProRule" id="PRU00169"/>
    </source>
</evidence>
<name>A0ABP3KQN4_9BACI</name>
<sequence>MKTIIVEDEYLERKAMRKFLEESFPGLTVEEAPNGRKAIEMARQLSPDFMIVDIRMPGIDGLETIKAIQQLAPRMKFIIASAYDSFDYAKTAMKLGVKEYILKPSKKEETIKAISRIRKEIEREKQWAQKEDESELIAKEHFLLKITRYEYDESLKRLKKEYFPNVKSGCFFILEPIHDDLMDKVDDYVEEMNGQSCITHRQNDQLVILLLAETQLQKSDILLFARLLYLKLDSSVSIGAGFPYAQLKDFSQSYYESVKACKQLLSSQKSGYGLPKGKQAEDADAMVEQFLSAIQMGHEQQATMVIEELLFTQSPQDLEELYFKVKHRLEASGIDIKEIRLKDYKNETEWKKFIGYCCLEIQQHHQSYRYIERAKEYIGEHYHRPVSLEEVAQYVDLSANYFSNMFREETGQTFIDYVTDIRLRQAKQLLKENTLSLKEISFKVGYKDPNYFSRVFKKHEQLSPKQFQKQILKI</sequence>
<keyword evidence="3" id="KW-0804">Transcription</keyword>
<evidence type="ECO:0000256" key="3">
    <source>
        <dbReference type="ARBA" id="ARBA00023163"/>
    </source>
</evidence>
<keyword evidence="8" id="KW-1185">Reference proteome</keyword>
<evidence type="ECO:0000313" key="8">
    <source>
        <dbReference type="Proteomes" id="UP001500880"/>
    </source>
</evidence>
<dbReference type="Gene3D" id="3.40.50.2300">
    <property type="match status" value="1"/>
</dbReference>
<feature type="modified residue" description="4-aspartylphosphate" evidence="4">
    <location>
        <position position="53"/>
    </location>
</feature>
<dbReference type="PROSITE" id="PS00041">
    <property type="entry name" value="HTH_ARAC_FAMILY_1"/>
    <property type="match status" value="1"/>
</dbReference>
<dbReference type="PANTHER" id="PTHR43280">
    <property type="entry name" value="ARAC-FAMILY TRANSCRIPTIONAL REGULATOR"/>
    <property type="match status" value="1"/>
</dbReference>
<evidence type="ECO:0000256" key="2">
    <source>
        <dbReference type="ARBA" id="ARBA00023125"/>
    </source>
</evidence>
<evidence type="ECO:0008006" key="9">
    <source>
        <dbReference type="Google" id="ProtNLM"/>
    </source>
</evidence>
<comment type="caution">
    <text evidence="7">The sequence shown here is derived from an EMBL/GenBank/DDBJ whole genome shotgun (WGS) entry which is preliminary data.</text>
</comment>
<dbReference type="Gene3D" id="1.10.10.60">
    <property type="entry name" value="Homeodomain-like"/>
    <property type="match status" value="2"/>
</dbReference>
<dbReference type="PANTHER" id="PTHR43280:SF10">
    <property type="entry name" value="REGULATORY PROTEIN POCR"/>
    <property type="match status" value="1"/>
</dbReference>
<keyword evidence="2" id="KW-0238">DNA-binding</keyword>